<proteinExistence type="predicted"/>
<keyword evidence="2" id="KW-1185">Reference proteome</keyword>
<dbReference type="Proteomes" id="UP000015241">
    <property type="component" value="Unassembled WGS sequence"/>
</dbReference>
<accession>S8DWQ8</accession>
<evidence type="ECO:0000313" key="1">
    <source>
        <dbReference type="EMBL" id="EPS97571.1"/>
    </source>
</evidence>
<dbReference type="EMBL" id="KE504175">
    <property type="protein sequence ID" value="EPS97571.1"/>
    <property type="molecule type" value="Genomic_DNA"/>
</dbReference>
<dbReference type="HOGENOM" id="CLU_1396358_0_0_1"/>
<dbReference type="AlphaFoldDB" id="S8DWQ8"/>
<name>S8DWQ8_FOMSC</name>
<reference evidence="1 2" key="1">
    <citation type="journal article" date="2012" name="Science">
        <title>The Paleozoic origin of enzymatic lignin decomposition reconstructed from 31 fungal genomes.</title>
        <authorList>
            <person name="Floudas D."/>
            <person name="Binder M."/>
            <person name="Riley R."/>
            <person name="Barry K."/>
            <person name="Blanchette R.A."/>
            <person name="Henrissat B."/>
            <person name="Martinez A.T."/>
            <person name="Otillar R."/>
            <person name="Spatafora J.W."/>
            <person name="Yadav J.S."/>
            <person name="Aerts A."/>
            <person name="Benoit I."/>
            <person name="Boyd A."/>
            <person name="Carlson A."/>
            <person name="Copeland A."/>
            <person name="Coutinho P.M."/>
            <person name="de Vries R.P."/>
            <person name="Ferreira P."/>
            <person name="Findley K."/>
            <person name="Foster B."/>
            <person name="Gaskell J."/>
            <person name="Glotzer D."/>
            <person name="Gorecki P."/>
            <person name="Heitman J."/>
            <person name="Hesse C."/>
            <person name="Hori C."/>
            <person name="Igarashi K."/>
            <person name="Jurgens J.A."/>
            <person name="Kallen N."/>
            <person name="Kersten P."/>
            <person name="Kohler A."/>
            <person name="Kuees U."/>
            <person name="Kumar T.K.A."/>
            <person name="Kuo A."/>
            <person name="LaButti K."/>
            <person name="Larrondo L.F."/>
            <person name="Lindquist E."/>
            <person name="Ling A."/>
            <person name="Lombard V."/>
            <person name="Lucas S."/>
            <person name="Lundell T."/>
            <person name="Martin R."/>
            <person name="McLaughlin D.J."/>
            <person name="Morgenstern I."/>
            <person name="Morin E."/>
            <person name="Murat C."/>
            <person name="Nagy L.G."/>
            <person name="Nolan M."/>
            <person name="Ohm R.A."/>
            <person name="Patyshakuliyeva A."/>
            <person name="Rokas A."/>
            <person name="Ruiz-Duenas F.J."/>
            <person name="Sabat G."/>
            <person name="Salamov A."/>
            <person name="Samejima M."/>
            <person name="Schmutz J."/>
            <person name="Slot J.C."/>
            <person name="St John F."/>
            <person name="Stenlid J."/>
            <person name="Sun H."/>
            <person name="Sun S."/>
            <person name="Syed K."/>
            <person name="Tsang A."/>
            <person name="Wiebenga A."/>
            <person name="Young D."/>
            <person name="Pisabarro A."/>
            <person name="Eastwood D.C."/>
            <person name="Martin F."/>
            <person name="Cullen D."/>
            <person name="Grigoriev I.V."/>
            <person name="Hibbett D.S."/>
        </authorList>
    </citation>
    <scope>NUCLEOTIDE SEQUENCE</scope>
    <source>
        <strain evidence="2">FP-58527</strain>
    </source>
</reference>
<protein>
    <submittedName>
        <fullName evidence="1">Uncharacterized protein</fullName>
    </submittedName>
</protein>
<evidence type="ECO:0000313" key="2">
    <source>
        <dbReference type="Proteomes" id="UP000015241"/>
    </source>
</evidence>
<organism evidence="1 2">
    <name type="scientific">Fomitopsis schrenkii</name>
    <name type="common">Brown rot fungus</name>
    <dbReference type="NCBI Taxonomy" id="2126942"/>
    <lineage>
        <taxon>Eukaryota</taxon>
        <taxon>Fungi</taxon>
        <taxon>Dikarya</taxon>
        <taxon>Basidiomycota</taxon>
        <taxon>Agaricomycotina</taxon>
        <taxon>Agaricomycetes</taxon>
        <taxon>Polyporales</taxon>
        <taxon>Fomitopsis</taxon>
    </lineage>
</organism>
<gene>
    <name evidence="1" type="ORF">FOMPIDRAFT_1052340</name>
</gene>
<sequence length="195" mass="20509">MQSATRWEDRDAAPYPSGPSLDFDNIPGFGFNSGATALSGAFDGLSLWSSSHLGLPDYPSGSLDVNSVLFSDYTADGLYHDAVIDSASDQPSHRDLQASHGMEMVPVPCSATVPGDGCFVPENIAPSALYPFGQFTAEGGGDLIDAFPSHVSPADIFFAAPSPLCDTSLPLGPSSNQRINLHVMTMGEERAEPLN</sequence>
<dbReference type="InParanoid" id="S8DWQ8"/>